<evidence type="ECO:0000256" key="4">
    <source>
        <dbReference type="ARBA" id="ARBA00023163"/>
    </source>
</evidence>
<dbReference type="STRING" id="92696.A0A4R0R5W5"/>
<keyword evidence="5" id="KW-0539">Nucleus</keyword>
<evidence type="ECO:0000313" key="9">
    <source>
        <dbReference type="Proteomes" id="UP000292702"/>
    </source>
</evidence>
<dbReference type="PROSITE" id="PS00463">
    <property type="entry name" value="ZN2_CY6_FUNGAL_1"/>
    <property type="match status" value="1"/>
</dbReference>
<keyword evidence="3" id="KW-0238">DNA-binding</keyword>
<dbReference type="OrthoDB" id="3163292at2759"/>
<dbReference type="EMBL" id="RWJN01000627">
    <property type="protein sequence ID" value="TCD60265.1"/>
    <property type="molecule type" value="Genomic_DNA"/>
</dbReference>
<evidence type="ECO:0000256" key="2">
    <source>
        <dbReference type="ARBA" id="ARBA00023015"/>
    </source>
</evidence>
<proteinExistence type="predicted"/>
<protein>
    <recommendedName>
        <fullName evidence="7">Zn(2)-C6 fungal-type domain-containing protein</fullName>
    </recommendedName>
</protein>
<comment type="subcellular location">
    <subcellularLocation>
        <location evidence="1">Nucleus</location>
    </subcellularLocation>
</comment>
<evidence type="ECO:0000313" key="8">
    <source>
        <dbReference type="EMBL" id="TCD60265.1"/>
    </source>
</evidence>
<feature type="region of interest" description="Disordered" evidence="6">
    <location>
        <begin position="108"/>
        <end position="162"/>
    </location>
</feature>
<dbReference type="InterPro" id="IPR036864">
    <property type="entry name" value="Zn2-C6_fun-type_DNA-bd_sf"/>
</dbReference>
<dbReference type="Gene3D" id="4.10.240.10">
    <property type="entry name" value="Zn(2)-C6 fungal-type DNA-binding domain"/>
    <property type="match status" value="1"/>
</dbReference>
<name>A0A4R0R5W5_9APHY</name>
<dbReference type="PROSITE" id="PS50048">
    <property type="entry name" value="ZN2_CY6_FUNGAL_2"/>
    <property type="match status" value="1"/>
</dbReference>
<evidence type="ECO:0000256" key="5">
    <source>
        <dbReference type="ARBA" id="ARBA00023242"/>
    </source>
</evidence>
<feature type="compositionally biased region" description="Low complexity" evidence="6">
    <location>
        <begin position="189"/>
        <end position="200"/>
    </location>
</feature>
<dbReference type="InterPro" id="IPR001138">
    <property type="entry name" value="Zn2Cys6_DnaBD"/>
</dbReference>
<keyword evidence="4" id="KW-0804">Transcription</keyword>
<evidence type="ECO:0000256" key="6">
    <source>
        <dbReference type="SAM" id="MobiDB-lite"/>
    </source>
</evidence>
<dbReference type="GO" id="GO:0005634">
    <property type="term" value="C:nucleus"/>
    <property type="evidence" value="ECO:0007669"/>
    <property type="project" value="UniProtKB-SubCell"/>
</dbReference>
<dbReference type="SUPFAM" id="SSF57701">
    <property type="entry name" value="Zn2/Cys6 DNA-binding domain"/>
    <property type="match status" value="1"/>
</dbReference>
<evidence type="ECO:0000256" key="1">
    <source>
        <dbReference type="ARBA" id="ARBA00004123"/>
    </source>
</evidence>
<keyword evidence="2" id="KW-0805">Transcription regulation</keyword>
<reference evidence="8 9" key="1">
    <citation type="submission" date="2018-11" db="EMBL/GenBank/DDBJ databases">
        <title>Genome assembly of Steccherinum ochraceum LE-BIN_3174, the white-rot fungus of the Steccherinaceae family (The Residual Polyporoid clade, Polyporales, Basidiomycota).</title>
        <authorList>
            <person name="Fedorova T.V."/>
            <person name="Glazunova O.A."/>
            <person name="Landesman E.O."/>
            <person name="Moiseenko K.V."/>
            <person name="Psurtseva N.V."/>
            <person name="Savinova O.S."/>
            <person name="Shakhova N.V."/>
            <person name="Tyazhelova T.V."/>
            <person name="Vasina D.V."/>
        </authorList>
    </citation>
    <scope>NUCLEOTIDE SEQUENCE [LARGE SCALE GENOMIC DNA]</scope>
    <source>
        <strain evidence="8 9">LE-BIN_3174</strain>
    </source>
</reference>
<dbReference type="Proteomes" id="UP000292702">
    <property type="component" value="Unassembled WGS sequence"/>
</dbReference>
<evidence type="ECO:0000259" key="7">
    <source>
        <dbReference type="PROSITE" id="PS50048"/>
    </source>
</evidence>
<dbReference type="PANTHER" id="PTHR31845">
    <property type="entry name" value="FINGER DOMAIN PROTEIN, PUTATIVE-RELATED"/>
    <property type="match status" value="1"/>
</dbReference>
<dbReference type="GO" id="GO:0000981">
    <property type="term" value="F:DNA-binding transcription factor activity, RNA polymerase II-specific"/>
    <property type="evidence" value="ECO:0007669"/>
    <property type="project" value="InterPro"/>
</dbReference>
<dbReference type="GO" id="GO:0000976">
    <property type="term" value="F:transcription cis-regulatory region binding"/>
    <property type="evidence" value="ECO:0007669"/>
    <property type="project" value="TreeGrafter"/>
</dbReference>
<dbReference type="Pfam" id="PF00172">
    <property type="entry name" value="Zn_clus"/>
    <property type="match status" value="1"/>
</dbReference>
<evidence type="ECO:0000256" key="3">
    <source>
        <dbReference type="ARBA" id="ARBA00023125"/>
    </source>
</evidence>
<dbReference type="PANTHER" id="PTHR31845:SF17">
    <property type="entry name" value="ZN(II)2CYS6 TRANSCRIPTION FACTOR (EUROFUNG)"/>
    <property type="match status" value="1"/>
</dbReference>
<keyword evidence="9" id="KW-1185">Reference proteome</keyword>
<feature type="region of interest" description="Disordered" evidence="6">
    <location>
        <begin position="178"/>
        <end position="211"/>
    </location>
</feature>
<dbReference type="GO" id="GO:0008270">
    <property type="term" value="F:zinc ion binding"/>
    <property type="evidence" value="ECO:0007669"/>
    <property type="project" value="InterPro"/>
</dbReference>
<comment type="caution">
    <text evidence="8">The sequence shown here is derived from an EMBL/GenBank/DDBJ whole genome shotgun (WGS) entry which is preliminary data.</text>
</comment>
<dbReference type="SMART" id="SM00066">
    <property type="entry name" value="GAL4"/>
    <property type="match status" value="1"/>
</dbReference>
<sequence length="256" mass="27783">MDPLSPVSQLTPPAMDQSKASKQPIIRGARACTVCRAAKMKCVGADDGDPCQRCRKSGAECVFEKHRRGRKPGSKLSEASKMLRRLEKGLNNAKLKSQSHETTFAQLTHDPRIFPSSELVPVNLPPRFEGGPHPHPSADGSDREEEDTDDSDKGSGGLFPAQLIKKENQRNSFFKTILNPENTDPHVVPGASGSTSSAPPQNLASPADSNGHYGGLKDPIAAGIITEDQANIFFDAFFLRLNPFINLFDPALHYTP</sequence>
<dbReference type="CDD" id="cd00067">
    <property type="entry name" value="GAL4"/>
    <property type="match status" value="1"/>
</dbReference>
<dbReference type="InterPro" id="IPR051089">
    <property type="entry name" value="prtT"/>
</dbReference>
<dbReference type="AlphaFoldDB" id="A0A4R0R5W5"/>
<feature type="region of interest" description="Disordered" evidence="6">
    <location>
        <begin position="1"/>
        <end position="23"/>
    </location>
</feature>
<accession>A0A4R0R5W5</accession>
<gene>
    <name evidence="8" type="ORF">EIP91_010444</name>
</gene>
<feature type="domain" description="Zn(2)-C6 fungal-type" evidence="7">
    <location>
        <begin position="31"/>
        <end position="63"/>
    </location>
</feature>
<organism evidence="8 9">
    <name type="scientific">Steccherinum ochraceum</name>
    <dbReference type="NCBI Taxonomy" id="92696"/>
    <lineage>
        <taxon>Eukaryota</taxon>
        <taxon>Fungi</taxon>
        <taxon>Dikarya</taxon>
        <taxon>Basidiomycota</taxon>
        <taxon>Agaricomycotina</taxon>
        <taxon>Agaricomycetes</taxon>
        <taxon>Polyporales</taxon>
        <taxon>Steccherinaceae</taxon>
        <taxon>Steccherinum</taxon>
    </lineage>
</organism>
<feature type="compositionally biased region" description="Polar residues" evidence="6">
    <location>
        <begin position="1"/>
        <end position="11"/>
    </location>
</feature>